<dbReference type="GO" id="GO:0016887">
    <property type="term" value="F:ATP hydrolysis activity"/>
    <property type="evidence" value="ECO:0007669"/>
    <property type="project" value="InterPro"/>
</dbReference>
<keyword evidence="10 11" id="KW-0472">Membrane</keyword>
<sequence>MRGGSVLVKMSWVILFVVATLAVIGPWIVPYDPTVGDLGAALTGPGRAHWLGTDYLGRDTLSRLIDGARVSTIAGLQATAIAVVLGGGIGMAIGLLGGWVDRIVMRIVEGISAIPAIVLAIALIAALGSGLSRSMLAVGIAFAMGIARLARGLTLAERERLYVDGARVIGAGRFRLLRRHISPNIAAPMGVEATLVFAHAVTIEAALSFLGLGTQPPAASWGVMLSSAQRAIREAPFQAIPPGLALVLTVLALNIVGDALVRRRRGTALDNPTGYLEPVGMQAAPSHHADTDSVAAAGSEPDPASAPLLDARGVTVRYGDTVAVDRADVTVGHGEVVALVGESGSGKTSVAMAFADLLTPPASANADQVRLGGGEPLELVGADRKTRAAWRSRVGVVFQEPSAALNPLQTVGRQLRDVIVAQRRLATSRDTESDTPSARRPVTEEISSLLTSVGLRRPDEVARLRPGQISGGMAQRVMIAMALAKSPILLIADEPTTALDVTVQSEIIKLLRRLCHEREFGVLLVTHDLGVASELADRVVVMLRGNVVESGPIGTVIAHPSHAYTTALVSAVPRNEPGRAILESPQGQEVVA</sequence>
<dbReference type="InterPro" id="IPR050388">
    <property type="entry name" value="ABC_Ni/Peptide_Import"/>
</dbReference>
<dbReference type="PANTHER" id="PTHR43297">
    <property type="entry name" value="OLIGOPEPTIDE TRANSPORT ATP-BINDING PROTEIN APPD"/>
    <property type="match status" value="1"/>
</dbReference>
<dbReference type="InterPro" id="IPR000515">
    <property type="entry name" value="MetI-like"/>
</dbReference>
<dbReference type="PANTHER" id="PTHR43297:SF2">
    <property type="entry name" value="DIPEPTIDE TRANSPORT ATP-BINDING PROTEIN DPPD"/>
    <property type="match status" value="1"/>
</dbReference>
<dbReference type="PROSITE" id="PS50893">
    <property type="entry name" value="ABC_TRANSPORTER_2"/>
    <property type="match status" value="1"/>
</dbReference>
<dbReference type="OrthoDB" id="5357528at2"/>
<dbReference type="InterPro" id="IPR017871">
    <property type="entry name" value="ABC_transporter-like_CS"/>
</dbReference>
<proteinExistence type="inferred from homology"/>
<feature type="transmembrane region" description="Helical" evidence="11">
    <location>
        <begin position="12"/>
        <end position="29"/>
    </location>
</feature>
<dbReference type="InterPro" id="IPR027417">
    <property type="entry name" value="P-loop_NTPase"/>
</dbReference>
<dbReference type="InterPro" id="IPR003593">
    <property type="entry name" value="AAA+_ATPase"/>
</dbReference>
<evidence type="ECO:0000256" key="8">
    <source>
        <dbReference type="ARBA" id="ARBA00022840"/>
    </source>
</evidence>
<dbReference type="InterPro" id="IPR013563">
    <property type="entry name" value="Oligopep_ABC_C"/>
</dbReference>
<dbReference type="AlphaFoldDB" id="A0A2T1A618"/>
<dbReference type="Pfam" id="PF00528">
    <property type="entry name" value="BPD_transp_1"/>
    <property type="match status" value="1"/>
</dbReference>
<organism evidence="15 16">
    <name type="scientific">Antricoccus suffuscus</name>
    <dbReference type="NCBI Taxonomy" id="1629062"/>
    <lineage>
        <taxon>Bacteria</taxon>
        <taxon>Bacillati</taxon>
        <taxon>Actinomycetota</taxon>
        <taxon>Actinomycetes</taxon>
        <taxon>Geodermatophilales</taxon>
        <taxon>Antricoccaceae</taxon>
        <taxon>Antricoccus</taxon>
    </lineage>
</organism>
<dbReference type="SUPFAM" id="SSF52540">
    <property type="entry name" value="P-loop containing nucleoside triphosphate hydrolases"/>
    <property type="match status" value="1"/>
</dbReference>
<evidence type="ECO:0000313" key="16">
    <source>
        <dbReference type="Proteomes" id="UP000237752"/>
    </source>
</evidence>
<keyword evidence="6 11" id="KW-0812">Transmembrane</keyword>
<keyword evidence="9 11" id="KW-1133">Transmembrane helix</keyword>
<evidence type="ECO:0000256" key="5">
    <source>
        <dbReference type="ARBA" id="ARBA00022475"/>
    </source>
</evidence>
<dbReference type="SMART" id="SM00382">
    <property type="entry name" value="AAA"/>
    <property type="match status" value="1"/>
</dbReference>
<evidence type="ECO:0000256" key="1">
    <source>
        <dbReference type="ARBA" id="ARBA00004141"/>
    </source>
</evidence>
<evidence type="ECO:0000259" key="13">
    <source>
        <dbReference type="PROSITE" id="PS50893"/>
    </source>
</evidence>
<dbReference type="Pfam" id="PF08352">
    <property type="entry name" value="oligo_HPY"/>
    <property type="match status" value="1"/>
</dbReference>
<gene>
    <name evidence="15" type="ORF">CLV47_101165</name>
</gene>
<reference evidence="15 16" key="1">
    <citation type="submission" date="2018-03" db="EMBL/GenBank/DDBJ databases">
        <title>Genomic Encyclopedia of Archaeal and Bacterial Type Strains, Phase II (KMG-II): from individual species to whole genera.</title>
        <authorList>
            <person name="Goeker M."/>
        </authorList>
    </citation>
    <scope>NUCLEOTIDE SEQUENCE [LARGE SCALE GENOMIC DNA]</scope>
    <source>
        <strain evidence="15 16">DSM 100065</strain>
    </source>
</reference>
<feature type="transmembrane region" description="Helical" evidence="11">
    <location>
        <begin position="78"/>
        <end position="100"/>
    </location>
</feature>
<feature type="transmembrane region" description="Helical" evidence="11">
    <location>
        <begin position="107"/>
        <end position="128"/>
    </location>
</feature>
<feature type="domain" description="ABC transmembrane type-1" evidence="14">
    <location>
        <begin position="68"/>
        <end position="257"/>
    </location>
</feature>
<feature type="region of interest" description="Disordered" evidence="12">
    <location>
        <begin position="283"/>
        <end position="306"/>
    </location>
</feature>
<dbReference type="Gene3D" id="1.10.3720.10">
    <property type="entry name" value="MetI-like"/>
    <property type="match status" value="1"/>
</dbReference>
<keyword evidence="16" id="KW-1185">Reference proteome</keyword>
<dbReference type="SUPFAM" id="SSF161098">
    <property type="entry name" value="MetI-like"/>
    <property type="match status" value="1"/>
</dbReference>
<dbReference type="CDD" id="cd06261">
    <property type="entry name" value="TM_PBP2"/>
    <property type="match status" value="1"/>
</dbReference>
<evidence type="ECO:0000256" key="11">
    <source>
        <dbReference type="RuleBase" id="RU363032"/>
    </source>
</evidence>
<protein>
    <submittedName>
        <fullName evidence="15">Peptide/nickel transport system permease protein</fullName>
    </submittedName>
</protein>
<dbReference type="PROSITE" id="PS50928">
    <property type="entry name" value="ABC_TM1"/>
    <property type="match status" value="1"/>
</dbReference>
<evidence type="ECO:0000256" key="10">
    <source>
        <dbReference type="ARBA" id="ARBA00023136"/>
    </source>
</evidence>
<dbReference type="PROSITE" id="PS00211">
    <property type="entry name" value="ABC_TRANSPORTER_1"/>
    <property type="match status" value="1"/>
</dbReference>
<evidence type="ECO:0000256" key="9">
    <source>
        <dbReference type="ARBA" id="ARBA00022989"/>
    </source>
</evidence>
<comment type="similarity">
    <text evidence="11">Belongs to the binding-protein-dependent transport system permease family.</text>
</comment>
<dbReference type="GO" id="GO:0005886">
    <property type="term" value="C:plasma membrane"/>
    <property type="evidence" value="ECO:0007669"/>
    <property type="project" value="UniProtKB-SubCell"/>
</dbReference>
<accession>A0A2T1A618</accession>
<dbReference type="GO" id="GO:0005524">
    <property type="term" value="F:ATP binding"/>
    <property type="evidence" value="ECO:0007669"/>
    <property type="project" value="UniProtKB-KW"/>
</dbReference>
<evidence type="ECO:0000256" key="4">
    <source>
        <dbReference type="ARBA" id="ARBA00022448"/>
    </source>
</evidence>
<evidence type="ECO:0000313" key="15">
    <source>
        <dbReference type="EMBL" id="PRZ44041.1"/>
    </source>
</evidence>
<dbReference type="Gene3D" id="3.40.50.300">
    <property type="entry name" value="P-loop containing nucleotide triphosphate hydrolases"/>
    <property type="match status" value="1"/>
</dbReference>
<feature type="domain" description="ABC transporter" evidence="13">
    <location>
        <begin position="309"/>
        <end position="569"/>
    </location>
</feature>
<name>A0A2T1A618_9ACTN</name>
<dbReference type="InterPro" id="IPR035906">
    <property type="entry name" value="MetI-like_sf"/>
</dbReference>
<keyword evidence="4 11" id="KW-0813">Transport</keyword>
<evidence type="ECO:0000256" key="3">
    <source>
        <dbReference type="ARBA" id="ARBA00005417"/>
    </source>
</evidence>
<dbReference type="GO" id="GO:0015833">
    <property type="term" value="P:peptide transport"/>
    <property type="evidence" value="ECO:0007669"/>
    <property type="project" value="InterPro"/>
</dbReference>
<comment type="caution">
    <text evidence="15">The sequence shown here is derived from an EMBL/GenBank/DDBJ whole genome shotgun (WGS) entry which is preliminary data.</text>
</comment>
<comment type="subcellular location">
    <subcellularLocation>
        <location evidence="11">Cell membrane</location>
        <topology evidence="11">Multi-pass membrane protein</topology>
    </subcellularLocation>
    <subcellularLocation>
        <location evidence="2">Cell membrane</location>
        <topology evidence="2">Peripheral membrane protein</topology>
    </subcellularLocation>
    <subcellularLocation>
        <location evidence="1">Membrane</location>
        <topology evidence="1">Multi-pass membrane protein</topology>
    </subcellularLocation>
</comment>
<evidence type="ECO:0000259" key="14">
    <source>
        <dbReference type="PROSITE" id="PS50928"/>
    </source>
</evidence>
<dbReference type="InterPro" id="IPR003439">
    <property type="entry name" value="ABC_transporter-like_ATP-bd"/>
</dbReference>
<dbReference type="EMBL" id="PVUE01000001">
    <property type="protein sequence ID" value="PRZ44041.1"/>
    <property type="molecule type" value="Genomic_DNA"/>
</dbReference>
<dbReference type="Proteomes" id="UP000237752">
    <property type="component" value="Unassembled WGS sequence"/>
</dbReference>
<dbReference type="CDD" id="cd03257">
    <property type="entry name" value="ABC_NikE_OppD_transporters"/>
    <property type="match status" value="1"/>
</dbReference>
<keyword evidence="7" id="KW-0547">Nucleotide-binding</keyword>
<evidence type="ECO:0000256" key="7">
    <source>
        <dbReference type="ARBA" id="ARBA00022741"/>
    </source>
</evidence>
<keyword evidence="5" id="KW-1003">Cell membrane</keyword>
<comment type="similarity">
    <text evidence="3">Belongs to the ABC transporter superfamily.</text>
</comment>
<evidence type="ECO:0000256" key="6">
    <source>
        <dbReference type="ARBA" id="ARBA00022692"/>
    </source>
</evidence>
<evidence type="ECO:0000256" key="12">
    <source>
        <dbReference type="SAM" id="MobiDB-lite"/>
    </source>
</evidence>
<dbReference type="GO" id="GO:0055085">
    <property type="term" value="P:transmembrane transport"/>
    <property type="evidence" value="ECO:0007669"/>
    <property type="project" value="InterPro"/>
</dbReference>
<evidence type="ECO:0000256" key="2">
    <source>
        <dbReference type="ARBA" id="ARBA00004202"/>
    </source>
</evidence>
<dbReference type="Pfam" id="PF00005">
    <property type="entry name" value="ABC_tran"/>
    <property type="match status" value="1"/>
</dbReference>
<keyword evidence="8" id="KW-0067">ATP-binding</keyword>